<dbReference type="EC" id="3.1.-.-" evidence="3"/>
<dbReference type="Pfam" id="PF22208">
    <property type="entry name" value="Cas_Csm6_CARF"/>
    <property type="match status" value="1"/>
</dbReference>
<accession>A0A8D6XRH8</accession>
<feature type="domain" description="Csm6 CARF" evidence="2">
    <location>
        <begin position="71"/>
        <end position="161"/>
    </location>
</feature>
<name>A0A8D6XRH8_STRTR</name>
<gene>
    <name evidence="3" type="primary">csm</name>
    <name evidence="3" type="ORF">STHERMO_1031</name>
</gene>
<proteinExistence type="predicted"/>
<organism evidence="3 4">
    <name type="scientific">Streptococcus thermophilus</name>
    <dbReference type="NCBI Taxonomy" id="1308"/>
    <lineage>
        <taxon>Bacteria</taxon>
        <taxon>Bacillati</taxon>
        <taxon>Bacillota</taxon>
        <taxon>Bacilli</taxon>
        <taxon>Lactobacillales</taxon>
        <taxon>Streptococcaceae</taxon>
        <taxon>Streptococcus</taxon>
    </lineage>
</organism>
<keyword evidence="3" id="KW-0378">Hydrolase</keyword>
<reference evidence="3 4" key="1">
    <citation type="submission" date="2020-06" db="EMBL/GenBank/DDBJ databases">
        <authorList>
            <person name="Chuat V."/>
        </authorList>
    </citation>
    <scope>NUCLEOTIDE SEQUENCE [LARGE SCALE GENOMIC DNA]</scope>
    <source>
        <strain evidence="3">STH_CIRM_336</strain>
    </source>
</reference>
<dbReference type="InterPro" id="IPR013489">
    <property type="entry name" value="CRISPR-assoc_prot_Csm6"/>
</dbReference>
<dbReference type="NCBIfam" id="TIGR02672">
    <property type="entry name" value="cas_csm6"/>
    <property type="match status" value="1"/>
</dbReference>
<dbReference type="Gene3D" id="3.40.50.10770">
    <property type="entry name" value="Hypothetical protein VC1899 like domain (Restriction endonuclease-like)"/>
    <property type="match status" value="1"/>
</dbReference>
<dbReference type="GO" id="GO:0016787">
    <property type="term" value="F:hydrolase activity"/>
    <property type="evidence" value="ECO:0007669"/>
    <property type="project" value="UniProtKB-KW"/>
</dbReference>
<evidence type="ECO:0000313" key="3">
    <source>
        <dbReference type="EMBL" id="CAD0137571.1"/>
    </source>
</evidence>
<protein>
    <submittedName>
        <fullName evidence="3">CRISPR system endoribonuclease Csm6</fullName>
        <ecNumber evidence="3">3.1.-.-</ecNumber>
    </submittedName>
</protein>
<feature type="domain" description="Csm6 HEPN" evidence="1">
    <location>
        <begin position="246"/>
        <end position="423"/>
    </location>
</feature>
<dbReference type="EMBL" id="LR822017">
    <property type="protein sequence ID" value="CAD0137571.1"/>
    <property type="molecule type" value="Genomic_DNA"/>
</dbReference>
<dbReference type="InterPro" id="IPR053955">
    <property type="entry name" value="Csm6_CARF"/>
</dbReference>
<evidence type="ECO:0000259" key="2">
    <source>
        <dbReference type="Pfam" id="PF22208"/>
    </source>
</evidence>
<dbReference type="Proteomes" id="UP000509833">
    <property type="component" value="Chromosome"/>
</dbReference>
<dbReference type="RefSeq" id="WP_179974494.1">
    <property type="nucleotide sequence ID" value="NZ_LR822017.1"/>
</dbReference>
<dbReference type="AlphaFoldDB" id="A0A8D6XRH8"/>
<sequence>MKILISAVGTTDPISNNHDAALLHIARNYRPDKIVLVYSQEMMVKQDLINKVLLSIEGFNPIIEIDSTILNNDEVFLFDKMYEVMGQIVQKYTNDDNEIILNLSSGTPQIISALFALNRINDYNTQAIQVATPKNRANREYTALTESEIDALIMENQDNRLDFVDRSIKDKSEKFTQALVKRHLRSLIASFNYQAAEAIINRKEYNKLLSKKKIAYIREKLYDFSRVFKNQYILSDILSFPLDDSQKKALNYYLMIDVLKEREHIADVLIKAKSLAEFVIEETIKKDHEGLIVFDGNLPKLNPSFPDCEAILDDIDKKMKKSRGIEDTEERIFSVQSTLNLLSYLNILEFYEYDSQLQTAINGILSLNGERNKVAHGLSEIDTRLLSRKKLKQLSENLRLLLVDCLGIDSSYFNYYDKQNKELTKMLE</sequence>
<dbReference type="Pfam" id="PF09659">
    <property type="entry name" value="Cas_Csm6_HEPN"/>
    <property type="match status" value="1"/>
</dbReference>
<evidence type="ECO:0000313" key="4">
    <source>
        <dbReference type="Proteomes" id="UP000509833"/>
    </source>
</evidence>
<dbReference type="InterPro" id="IPR053941">
    <property type="entry name" value="Csm6_HEPN"/>
</dbReference>
<evidence type="ECO:0000259" key="1">
    <source>
        <dbReference type="Pfam" id="PF09659"/>
    </source>
</evidence>